<dbReference type="InterPro" id="IPR028082">
    <property type="entry name" value="Peripla_BP_I"/>
</dbReference>
<dbReference type="InterPro" id="IPR046335">
    <property type="entry name" value="LacI/GalR-like_sensor"/>
</dbReference>
<evidence type="ECO:0000259" key="4">
    <source>
        <dbReference type="PROSITE" id="PS50932"/>
    </source>
</evidence>
<evidence type="ECO:0000256" key="2">
    <source>
        <dbReference type="ARBA" id="ARBA00023125"/>
    </source>
</evidence>
<feature type="domain" description="HTH cro/C1-type" evidence="5">
    <location>
        <begin position="3"/>
        <end position="36"/>
    </location>
</feature>
<dbReference type="PROSITE" id="PS50943">
    <property type="entry name" value="HTH_CROC1"/>
    <property type="match status" value="1"/>
</dbReference>
<dbReference type="PANTHER" id="PTHR30146">
    <property type="entry name" value="LACI-RELATED TRANSCRIPTIONAL REPRESSOR"/>
    <property type="match status" value="1"/>
</dbReference>
<dbReference type="OrthoDB" id="9798934at2"/>
<dbReference type="GO" id="GO:0000976">
    <property type="term" value="F:transcription cis-regulatory region binding"/>
    <property type="evidence" value="ECO:0007669"/>
    <property type="project" value="TreeGrafter"/>
</dbReference>
<sequence length="327" mass="36497">MTTLKDIARLAGVSTATVSRIINGKGEAGLDTIRKVNKIVAEMGYKPNTVAKTLSRRESSLIALLIPNLNNPFFSELVGEIERAANQHGFQIYLCNSEDDREKVEYYLETMADNYVMGAIINSLFVTVEDLRWLESRGISTITIDRTQLAHPYSAVAVDHVHGGYIAAKEVIGERHHQRLVFLSGPANEKSSEDRYAGYLKAVKEADAVNLGQLFGNFDITSGYQACYDFLQDGTIIDGIVSSNDAMALGAIRACQDLQRQVPKDIRIIGYDNTSYGAYSIPRLSTINQFKKKSSDIIIEELIRVHQHNQKAKKYQMEPELITRETT</sequence>
<feature type="domain" description="HTH lacI-type" evidence="4">
    <location>
        <begin position="2"/>
        <end position="56"/>
    </location>
</feature>
<evidence type="ECO:0000313" key="6">
    <source>
        <dbReference type="EMBL" id="KRL14516.1"/>
    </source>
</evidence>
<dbReference type="PATRIC" id="fig|1423792.3.peg.167"/>
<dbReference type="Gene3D" id="3.40.50.2300">
    <property type="match status" value="2"/>
</dbReference>
<organism evidence="6 7">
    <name type="scientific">Schleiferilactobacillus perolens DSM 12744</name>
    <dbReference type="NCBI Taxonomy" id="1423792"/>
    <lineage>
        <taxon>Bacteria</taxon>
        <taxon>Bacillati</taxon>
        <taxon>Bacillota</taxon>
        <taxon>Bacilli</taxon>
        <taxon>Lactobacillales</taxon>
        <taxon>Lactobacillaceae</taxon>
        <taxon>Schleiferilactobacillus</taxon>
    </lineage>
</organism>
<dbReference type="PANTHER" id="PTHR30146:SF109">
    <property type="entry name" value="HTH-TYPE TRANSCRIPTIONAL REGULATOR GALS"/>
    <property type="match status" value="1"/>
</dbReference>
<evidence type="ECO:0000313" key="7">
    <source>
        <dbReference type="Proteomes" id="UP000051330"/>
    </source>
</evidence>
<dbReference type="AlphaFoldDB" id="A0A0R1N857"/>
<evidence type="ECO:0000256" key="3">
    <source>
        <dbReference type="ARBA" id="ARBA00023163"/>
    </source>
</evidence>
<dbReference type="SUPFAM" id="SSF53822">
    <property type="entry name" value="Periplasmic binding protein-like I"/>
    <property type="match status" value="1"/>
</dbReference>
<dbReference type="Gene3D" id="1.10.260.40">
    <property type="entry name" value="lambda repressor-like DNA-binding domains"/>
    <property type="match status" value="1"/>
</dbReference>
<keyword evidence="1" id="KW-0805">Transcription regulation</keyword>
<dbReference type="CDD" id="cd06267">
    <property type="entry name" value="PBP1_LacI_sugar_binding-like"/>
    <property type="match status" value="1"/>
</dbReference>
<protein>
    <submittedName>
        <fullName evidence="6">Sucrose operon repressor</fullName>
    </submittedName>
</protein>
<gene>
    <name evidence="6" type="ORF">FD09_GL000164</name>
</gene>
<dbReference type="EMBL" id="AZEC01000001">
    <property type="protein sequence ID" value="KRL14516.1"/>
    <property type="molecule type" value="Genomic_DNA"/>
</dbReference>
<dbReference type="PROSITE" id="PS50932">
    <property type="entry name" value="HTH_LACI_2"/>
    <property type="match status" value="1"/>
</dbReference>
<proteinExistence type="predicted"/>
<dbReference type="RefSeq" id="WP_057817290.1">
    <property type="nucleotide sequence ID" value="NZ_AZEC01000001.1"/>
</dbReference>
<dbReference type="PRINTS" id="PR00036">
    <property type="entry name" value="HTHLACI"/>
</dbReference>
<dbReference type="GO" id="GO:0003700">
    <property type="term" value="F:DNA-binding transcription factor activity"/>
    <property type="evidence" value="ECO:0007669"/>
    <property type="project" value="TreeGrafter"/>
</dbReference>
<dbReference type="Pfam" id="PF13377">
    <property type="entry name" value="Peripla_BP_3"/>
    <property type="match status" value="1"/>
</dbReference>
<dbReference type="CDD" id="cd01392">
    <property type="entry name" value="HTH_LacI"/>
    <property type="match status" value="1"/>
</dbReference>
<reference evidence="6 7" key="1">
    <citation type="journal article" date="2015" name="Genome Announc.">
        <title>Expanding the biotechnology potential of lactobacilli through comparative genomics of 213 strains and associated genera.</title>
        <authorList>
            <person name="Sun Z."/>
            <person name="Harris H.M."/>
            <person name="McCann A."/>
            <person name="Guo C."/>
            <person name="Argimon S."/>
            <person name="Zhang W."/>
            <person name="Yang X."/>
            <person name="Jeffery I.B."/>
            <person name="Cooney J.C."/>
            <person name="Kagawa T.F."/>
            <person name="Liu W."/>
            <person name="Song Y."/>
            <person name="Salvetti E."/>
            <person name="Wrobel A."/>
            <person name="Rasinkangas P."/>
            <person name="Parkhill J."/>
            <person name="Rea M.C."/>
            <person name="O'Sullivan O."/>
            <person name="Ritari J."/>
            <person name="Douillard F.P."/>
            <person name="Paul Ross R."/>
            <person name="Yang R."/>
            <person name="Briner A.E."/>
            <person name="Felis G.E."/>
            <person name="de Vos W.M."/>
            <person name="Barrangou R."/>
            <person name="Klaenhammer T.R."/>
            <person name="Caufield P.W."/>
            <person name="Cui Y."/>
            <person name="Zhang H."/>
            <person name="O'Toole P.W."/>
        </authorList>
    </citation>
    <scope>NUCLEOTIDE SEQUENCE [LARGE SCALE GENOMIC DNA]</scope>
    <source>
        <strain evidence="6 7">DSM 12744</strain>
    </source>
</reference>
<evidence type="ECO:0000256" key="1">
    <source>
        <dbReference type="ARBA" id="ARBA00023015"/>
    </source>
</evidence>
<comment type="caution">
    <text evidence="6">The sequence shown here is derived from an EMBL/GenBank/DDBJ whole genome shotgun (WGS) entry which is preliminary data.</text>
</comment>
<keyword evidence="3" id="KW-0804">Transcription</keyword>
<name>A0A0R1N857_9LACO</name>
<dbReference type="InterPro" id="IPR001387">
    <property type="entry name" value="Cro/C1-type_HTH"/>
</dbReference>
<dbReference type="Pfam" id="PF00356">
    <property type="entry name" value="LacI"/>
    <property type="match status" value="1"/>
</dbReference>
<accession>A0A0R1N857</accession>
<dbReference type="STRING" id="1423792.FD09_GL000164"/>
<keyword evidence="7" id="KW-1185">Reference proteome</keyword>
<dbReference type="SMART" id="SM00354">
    <property type="entry name" value="HTH_LACI"/>
    <property type="match status" value="1"/>
</dbReference>
<dbReference type="PROSITE" id="PS00356">
    <property type="entry name" value="HTH_LACI_1"/>
    <property type="match status" value="1"/>
</dbReference>
<dbReference type="InterPro" id="IPR000843">
    <property type="entry name" value="HTH_LacI"/>
</dbReference>
<dbReference type="InterPro" id="IPR010982">
    <property type="entry name" value="Lambda_DNA-bd_dom_sf"/>
</dbReference>
<dbReference type="SUPFAM" id="SSF47413">
    <property type="entry name" value="lambda repressor-like DNA-binding domains"/>
    <property type="match status" value="1"/>
</dbReference>
<evidence type="ECO:0000259" key="5">
    <source>
        <dbReference type="PROSITE" id="PS50943"/>
    </source>
</evidence>
<dbReference type="Proteomes" id="UP000051330">
    <property type="component" value="Unassembled WGS sequence"/>
</dbReference>
<keyword evidence="2" id="KW-0238">DNA-binding</keyword>